<dbReference type="EMBL" id="CP044620">
    <property type="protein sequence ID" value="QRD86988.1"/>
    <property type="molecule type" value="Genomic_DNA"/>
</dbReference>
<name>A0A7U2MNJ4_ASPFN</name>
<dbReference type="InterPro" id="IPR009799">
    <property type="entry name" value="EthD_dom"/>
</dbReference>
<proteinExistence type="inferred from homology"/>
<protein>
    <recommendedName>
        <fullName evidence="2">EthD domain-containing protein</fullName>
    </recommendedName>
</protein>
<organism evidence="3 4">
    <name type="scientific">Aspergillus flavus (strain ATCC 200026 / FGSC A1120 / IAM 13836 / NRRL 3357 / JCM 12722 / SRRC 167)</name>
    <dbReference type="NCBI Taxonomy" id="332952"/>
    <lineage>
        <taxon>Eukaryota</taxon>
        <taxon>Fungi</taxon>
        <taxon>Dikarya</taxon>
        <taxon>Ascomycota</taxon>
        <taxon>Pezizomycotina</taxon>
        <taxon>Eurotiomycetes</taxon>
        <taxon>Eurotiomycetidae</taxon>
        <taxon>Eurotiales</taxon>
        <taxon>Aspergillaceae</taxon>
        <taxon>Aspergillus</taxon>
        <taxon>Aspergillus subgen. Circumdati</taxon>
    </lineage>
</organism>
<dbReference type="Gene3D" id="3.30.70.100">
    <property type="match status" value="1"/>
</dbReference>
<accession>A0A7U2MNJ4</accession>
<evidence type="ECO:0000313" key="4">
    <source>
        <dbReference type="Proteomes" id="UP000596276"/>
    </source>
</evidence>
<dbReference type="InterPro" id="IPR011008">
    <property type="entry name" value="Dimeric_a/b-barrel"/>
</dbReference>
<dbReference type="Proteomes" id="UP000596276">
    <property type="component" value="Chromosome 3"/>
</dbReference>
<evidence type="ECO:0000256" key="1">
    <source>
        <dbReference type="ARBA" id="ARBA00005986"/>
    </source>
</evidence>
<dbReference type="PANTHER" id="PTHR40260">
    <property type="entry name" value="BLR8190 PROTEIN"/>
    <property type="match status" value="1"/>
</dbReference>
<keyword evidence="4" id="KW-1185">Reference proteome</keyword>
<dbReference type="SUPFAM" id="SSF54909">
    <property type="entry name" value="Dimeric alpha+beta barrel"/>
    <property type="match status" value="1"/>
</dbReference>
<dbReference type="NCBIfam" id="TIGR02118">
    <property type="entry name" value="EthD family reductase"/>
    <property type="match status" value="1"/>
</dbReference>
<dbReference type="Pfam" id="PF07110">
    <property type="entry name" value="EthD"/>
    <property type="match status" value="1"/>
</dbReference>
<evidence type="ECO:0000259" key="2">
    <source>
        <dbReference type="Pfam" id="PF07110"/>
    </source>
</evidence>
<sequence>MPTTVTVLYPNDVDADYDLNYYLTHHMPLLDKLWGTRGLKGWTYTKYTPSPNGSPQPYVFGCSMTWESGDAMKAAFSGPGVKEAMADVAKFSNKQPIMLFGERLAQGGRP</sequence>
<dbReference type="GO" id="GO:0016491">
    <property type="term" value="F:oxidoreductase activity"/>
    <property type="evidence" value="ECO:0007669"/>
    <property type="project" value="InterPro"/>
</dbReference>
<gene>
    <name evidence="3" type="ORF">F9C07_1484821</name>
</gene>
<dbReference type="PANTHER" id="PTHR40260:SF2">
    <property type="entry name" value="BLR8190 PROTEIN"/>
    <property type="match status" value="1"/>
</dbReference>
<feature type="domain" description="EthD" evidence="2">
    <location>
        <begin position="18"/>
        <end position="94"/>
    </location>
</feature>
<comment type="similarity">
    <text evidence="1">Belongs to the tpcK family.</text>
</comment>
<reference evidence="4" key="1">
    <citation type="journal article" date="2021" name="G3 (Bethesda)">
        <title>Chromosome assembled and annotated genome sequence of Aspergillus flavus NRRL 3357.</title>
        <authorList>
            <person name="Skerker J.M."/>
            <person name="Pianalto K.M."/>
            <person name="Mondo S.J."/>
            <person name="Yang K."/>
            <person name="Arkin A.P."/>
            <person name="Keller N.P."/>
            <person name="Grigoriev I.V."/>
            <person name="Louise Glass N.L."/>
        </authorList>
    </citation>
    <scope>NUCLEOTIDE SEQUENCE [LARGE SCALE GENOMIC DNA]</scope>
    <source>
        <strain evidence="4">ATCC 200026 / FGSC A1120 / IAM 13836 / NRRL 3357 / JCM 12722 / SRRC 167</strain>
    </source>
</reference>
<evidence type="ECO:0000313" key="3">
    <source>
        <dbReference type="EMBL" id="QRD86988.1"/>
    </source>
</evidence>
<dbReference type="AlphaFoldDB" id="A0A7U2MNJ4"/>